<dbReference type="InterPro" id="IPR032635">
    <property type="entry name" value="Anti_2"/>
</dbReference>
<evidence type="ECO:0000313" key="3">
    <source>
        <dbReference type="Proteomes" id="UP001149009"/>
    </source>
</evidence>
<proteinExistence type="predicted"/>
<reference evidence="2" key="1">
    <citation type="submission" date="2022-08" db="EMBL/GenBank/DDBJ databases">
        <title>Chelativorans sichuanense sp. nov., a paraffin oil-degrading bacterium isolated from a mixture of oil-based drill cuttings and paddy soil.</title>
        <authorList>
            <person name="Yu J."/>
            <person name="Liu H."/>
            <person name="Chen Q."/>
        </authorList>
    </citation>
    <scope>NUCLEOTIDE SEQUENCE</scope>
    <source>
        <strain evidence="2">SCAU 2101</strain>
    </source>
</reference>
<dbReference type="PROSITE" id="PS51257">
    <property type="entry name" value="PROKAR_LIPOPROTEIN"/>
    <property type="match status" value="1"/>
</dbReference>
<dbReference type="AlphaFoldDB" id="A0A9X2XBT0"/>
<keyword evidence="3" id="KW-1185">Reference proteome</keyword>
<gene>
    <name evidence="2" type="ORF">NYR54_14095</name>
</gene>
<feature type="domain" description="Surface antigen" evidence="1">
    <location>
        <begin position="43"/>
        <end position="146"/>
    </location>
</feature>
<protein>
    <submittedName>
        <fullName evidence="2">RT0821/Lpp0805 family surface protein</fullName>
    </submittedName>
</protein>
<sequence>MYKPTQGADAAIRQSFLVRAVVLAAVIALGQGCAGPISAKSAPDLGLTTASITERNVAFEGDESLLSDGRAILSALSATDLSDNAALPWENEDSGARGLITAYGAEQRDGRECLAFTTTRENFDGIGLYRGTACEDAAGVLRLYDFSSL</sequence>
<dbReference type="EMBL" id="JAODNV010000015">
    <property type="protein sequence ID" value="MCT8991412.1"/>
    <property type="molecule type" value="Genomic_DNA"/>
</dbReference>
<organism evidence="2 3">
    <name type="scientific">Chelativorans petroleitrophicus</name>
    <dbReference type="NCBI Taxonomy" id="2975484"/>
    <lineage>
        <taxon>Bacteria</taxon>
        <taxon>Pseudomonadati</taxon>
        <taxon>Pseudomonadota</taxon>
        <taxon>Alphaproteobacteria</taxon>
        <taxon>Hyphomicrobiales</taxon>
        <taxon>Phyllobacteriaceae</taxon>
        <taxon>Chelativorans</taxon>
    </lineage>
</organism>
<comment type="caution">
    <text evidence="2">The sequence shown here is derived from an EMBL/GenBank/DDBJ whole genome shotgun (WGS) entry which is preliminary data.</text>
</comment>
<name>A0A9X2XBT0_9HYPH</name>
<accession>A0A9X2XBT0</accession>
<evidence type="ECO:0000259" key="1">
    <source>
        <dbReference type="Pfam" id="PF16998"/>
    </source>
</evidence>
<dbReference type="Pfam" id="PF16998">
    <property type="entry name" value="17kDa_Anti_2"/>
    <property type="match status" value="1"/>
</dbReference>
<dbReference type="RefSeq" id="WP_261516335.1">
    <property type="nucleotide sequence ID" value="NZ_JAODNV010000015.1"/>
</dbReference>
<dbReference type="Proteomes" id="UP001149009">
    <property type="component" value="Unassembled WGS sequence"/>
</dbReference>
<evidence type="ECO:0000313" key="2">
    <source>
        <dbReference type="EMBL" id="MCT8991412.1"/>
    </source>
</evidence>